<evidence type="ECO:0000313" key="5">
    <source>
        <dbReference type="EMBL" id="CAF4440511.1"/>
    </source>
</evidence>
<dbReference type="InterPro" id="IPR019734">
    <property type="entry name" value="TPR_rpt"/>
</dbReference>
<dbReference type="Proteomes" id="UP000681722">
    <property type="component" value="Unassembled WGS sequence"/>
</dbReference>
<keyword evidence="1" id="KW-0677">Repeat</keyword>
<evidence type="ECO:0000256" key="3">
    <source>
        <dbReference type="PROSITE-ProRule" id="PRU00339"/>
    </source>
</evidence>
<evidence type="ECO:0000256" key="1">
    <source>
        <dbReference type="ARBA" id="ARBA00022737"/>
    </source>
</evidence>
<dbReference type="PANTHER" id="PTHR45641">
    <property type="entry name" value="TETRATRICOPEPTIDE REPEAT PROTEIN (AFU_ORTHOLOGUE AFUA_6G03870)"/>
    <property type="match status" value="1"/>
</dbReference>
<keyword evidence="6" id="KW-1185">Reference proteome</keyword>
<name>A0A815YXX5_9BILA</name>
<dbReference type="Pfam" id="PF13374">
    <property type="entry name" value="TPR_10"/>
    <property type="match status" value="1"/>
</dbReference>
<dbReference type="InterPro" id="IPR011990">
    <property type="entry name" value="TPR-like_helical_dom_sf"/>
</dbReference>
<proteinExistence type="predicted"/>
<organism evidence="4 6">
    <name type="scientific">Didymodactylos carnosus</name>
    <dbReference type="NCBI Taxonomy" id="1234261"/>
    <lineage>
        <taxon>Eukaryota</taxon>
        <taxon>Metazoa</taxon>
        <taxon>Spiralia</taxon>
        <taxon>Gnathifera</taxon>
        <taxon>Rotifera</taxon>
        <taxon>Eurotatoria</taxon>
        <taxon>Bdelloidea</taxon>
        <taxon>Philodinida</taxon>
        <taxon>Philodinidae</taxon>
        <taxon>Didymodactylos</taxon>
    </lineage>
</organism>
<feature type="repeat" description="TPR" evidence="3">
    <location>
        <begin position="367"/>
        <end position="400"/>
    </location>
</feature>
<dbReference type="SMART" id="SM00028">
    <property type="entry name" value="TPR"/>
    <property type="match status" value="3"/>
</dbReference>
<evidence type="ECO:0000313" key="6">
    <source>
        <dbReference type="Proteomes" id="UP000663829"/>
    </source>
</evidence>
<accession>A0A815YXX5</accession>
<comment type="caution">
    <text evidence="4">The sequence shown here is derived from an EMBL/GenBank/DDBJ whole genome shotgun (WGS) entry which is preliminary data.</text>
</comment>
<gene>
    <name evidence="4" type="ORF">GPM918_LOCUS40700</name>
    <name evidence="5" type="ORF">SRO942_LOCUS41674</name>
</gene>
<dbReference type="Gene3D" id="1.25.40.10">
    <property type="entry name" value="Tetratricopeptide repeat domain"/>
    <property type="match status" value="2"/>
</dbReference>
<reference evidence="4" key="1">
    <citation type="submission" date="2021-02" db="EMBL/GenBank/DDBJ databases">
        <authorList>
            <person name="Nowell W R."/>
        </authorList>
    </citation>
    <scope>NUCLEOTIDE SEQUENCE</scope>
</reference>
<dbReference type="Pfam" id="PF13181">
    <property type="entry name" value="TPR_8"/>
    <property type="match status" value="2"/>
</dbReference>
<dbReference type="AlphaFoldDB" id="A0A815YXX5"/>
<evidence type="ECO:0000313" key="4">
    <source>
        <dbReference type="EMBL" id="CAF1575543.1"/>
    </source>
</evidence>
<sequence>MLGTRTRNKFLRTRTRLGLGPSRTRPCLSSTAIWWYTHKHEFLRRTLNHALCSHNLDIIFQFRYYILDLYNQLIELRSSYVATPLLRTVFHSQTMNNDELEHLKKHIGELLSVNIFMYGTISSKTASSYVMNSKDGNNSSIRTVLFEIEFDETVKSYANIQNVSYLKQDGQYLFLIGTIFRLESCGILPSKIWHIKLQLTNREEDEAKQLISHFENLFDEKLTVFTLGMFWLKTSLLEKCDNALNYYNMLFNEYTTDNDKMSIYNNMALIYERKGDEYREDAKNYYEKALDLANDRDSLPSSESDTQAETLDVILKRPILNSTSLSIDYYNLGCIMLQKKNYENALKTFTKANEQFSGEKLDPIVKADILNNIGCAYFRQNNYEASMNYFEQAFDIGLKMPAENRSAVITDYLNNMAAATRKQQ</sequence>
<dbReference type="EMBL" id="CAJOBC010096481">
    <property type="protein sequence ID" value="CAF4440511.1"/>
    <property type="molecule type" value="Genomic_DNA"/>
</dbReference>
<dbReference type="SUPFAM" id="SSF48452">
    <property type="entry name" value="TPR-like"/>
    <property type="match status" value="1"/>
</dbReference>
<evidence type="ECO:0000256" key="2">
    <source>
        <dbReference type="ARBA" id="ARBA00022803"/>
    </source>
</evidence>
<dbReference type="PANTHER" id="PTHR45641:SF19">
    <property type="entry name" value="NEPHROCYSTIN-3"/>
    <property type="match status" value="1"/>
</dbReference>
<keyword evidence="2 3" id="KW-0802">TPR repeat</keyword>
<dbReference type="PROSITE" id="PS50005">
    <property type="entry name" value="TPR"/>
    <property type="match status" value="1"/>
</dbReference>
<dbReference type="EMBL" id="CAJNOQ010030597">
    <property type="protein sequence ID" value="CAF1575543.1"/>
    <property type="molecule type" value="Genomic_DNA"/>
</dbReference>
<dbReference type="Proteomes" id="UP000663829">
    <property type="component" value="Unassembled WGS sequence"/>
</dbReference>
<protein>
    <submittedName>
        <fullName evidence="4">Uncharacterized protein</fullName>
    </submittedName>
</protein>
<dbReference type="OrthoDB" id="6430112at2759"/>